<dbReference type="Pfam" id="PF04343">
    <property type="entry name" value="DUF488"/>
    <property type="match status" value="1"/>
</dbReference>
<proteinExistence type="predicted"/>
<keyword evidence="2" id="KW-1185">Reference proteome</keyword>
<dbReference type="InterPro" id="IPR007438">
    <property type="entry name" value="DUF488"/>
</dbReference>
<accession>A0ABP7WZD2</accession>
<dbReference type="EMBL" id="BAABCV010000009">
    <property type="protein sequence ID" value="GAA4100558.1"/>
    <property type="molecule type" value="Genomic_DNA"/>
</dbReference>
<dbReference type="PANTHER" id="PTHR39337:SF1">
    <property type="entry name" value="BLR5642 PROTEIN"/>
    <property type="match status" value="1"/>
</dbReference>
<organism evidence="1 2">
    <name type="scientific">Mucilaginibacter panaciglaebae</name>
    <dbReference type="NCBI Taxonomy" id="502331"/>
    <lineage>
        <taxon>Bacteria</taxon>
        <taxon>Pseudomonadati</taxon>
        <taxon>Bacteroidota</taxon>
        <taxon>Sphingobacteriia</taxon>
        <taxon>Sphingobacteriales</taxon>
        <taxon>Sphingobacteriaceae</taxon>
        <taxon>Mucilaginibacter</taxon>
    </lineage>
</organism>
<gene>
    <name evidence="1" type="ORF">GCM10022392_26440</name>
</gene>
<dbReference type="RefSeq" id="WP_345105305.1">
    <property type="nucleotide sequence ID" value="NZ_BAABCV010000009.1"/>
</dbReference>
<dbReference type="Proteomes" id="UP001500841">
    <property type="component" value="Unassembled WGS sequence"/>
</dbReference>
<evidence type="ECO:0000313" key="2">
    <source>
        <dbReference type="Proteomes" id="UP001500841"/>
    </source>
</evidence>
<sequence>MNQVPDKQLITYSIGHGNRRIEAFINLLKLNQIDILIDVRSLPYSRFSPQFRQANLKASLNDVEITYLWLGNELGGRPKDQSLYCNGQVSYEAIKQTDLFKSGIQQILSFSKSGIKVTLMCSEGDQNNCHRKHLISDELLKIGFDVIHINKQGHLEKHIIETKLNLFS</sequence>
<comment type="caution">
    <text evidence="1">The sequence shown here is derived from an EMBL/GenBank/DDBJ whole genome shotgun (WGS) entry which is preliminary data.</text>
</comment>
<protein>
    <recommendedName>
        <fullName evidence="3">DUF488 domain-containing protein</fullName>
    </recommendedName>
</protein>
<dbReference type="InterPro" id="IPR014519">
    <property type="entry name" value="UCP024492"/>
</dbReference>
<name>A0ABP7WZD2_9SPHI</name>
<dbReference type="PANTHER" id="PTHR39337">
    <property type="entry name" value="BLR5642 PROTEIN"/>
    <property type="match status" value="1"/>
</dbReference>
<dbReference type="PIRSF" id="PIRSF024492">
    <property type="entry name" value="UCP024492"/>
    <property type="match status" value="1"/>
</dbReference>
<evidence type="ECO:0008006" key="3">
    <source>
        <dbReference type="Google" id="ProtNLM"/>
    </source>
</evidence>
<reference evidence="2" key="1">
    <citation type="journal article" date="2019" name="Int. J. Syst. Evol. Microbiol.">
        <title>The Global Catalogue of Microorganisms (GCM) 10K type strain sequencing project: providing services to taxonomists for standard genome sequencing and annotation.</title>
        <authorList>
            <consortium name="The Broad Institute Genomics Platform"/>
            <consortium name="The Broad Institute Genome Sequencing Center for Infectious Disease"/>
            <person name="Wu L."/>
            <person name="Ma J."/>
        </authorList>
    </citation>
    <scope>NUCLEOTIDE SEQUENCE [LARGE SCALE GENOMIC DNA]</scope>
    <source>
        <strain evidence="2">JCM 17085</strain>
    </source>
</reference>
<evidence type="ECO:0000313" key="1">
    <source>
        <dbReference type="EMBL" id="GAA4100558.1"/>
    </source>
</evidence>